<dbReference type="PANTHER" id="PTHR43283">
    <property type="entry name" value="BETA-LACTAMASE-RELATED"/>
    <property type="match status" value="1"/>
</dbReference>
<dbReference type="RefSeq" id="WP_036658521.1">
    <property type="nucleotide sequence ID" value="NZ_JQCR01000003.1"/>
</dbReference>
<evidence type="ECO:0000313" key="3">
    <source>
        <dbReference type="Proteomes" id="UP000029734"/>
    </source>
</evidence>
<dbReference type="InterPro" id="IPR050789">
    <property type="entry name" value="Diverse_Enzym_Activities"/>
</dbReference>
<evidence type="ECO:0000259" key="1">
    <source>
        <dbReference type="Pfam" id="PF00144"/>
    </source>
</evidence>
<protein>
    <submittedName>
        <fullName evidence="2">Beta-lactamase</fullName>
    </submittedName>
</protein>
<reference evidence="2 3" key="1">
    <citation type="submission" date="2014-08" db="EMBL/GenBank/DDBJ databases">
        <authorList>
            <person name="den Bakker H.C."/>
        </authorList>
    </citation>
    <scope>NUCLEOTIDE SEQUENCE [LARGE SCALE GENOMIC DNA]</scope>
    <source>
        <strain evidence="2 3">DSM 18334</strain>
    </source>
</reference>
<dbReference type="Gene3D" id="3.40.710.10">
    <property type="entry name" value="DD-peptidase/beta-lactamase superfamily"/>
    <property type="match status" value="1"/>
</dbReference>
<reference evidence="2 3" key="2">
    <citation type="submission" date="2014-10" db="EMBL/GenBank/DDBJ databases">
        <title>Comparative genomics of the Paenibacillus odorifer group.</title>
        <authorList>
            <person name="Tsai Y.-C."/>
            <person name="Martin N."/>
            <person name="Korlach J."/>
            <person name="Wiedmann M."/>
        </authorList>
    </citation>
    <scope>NUCLEOTIDE SEQUENCE [LARGE SCALE GENOMIC DNA]</scope>
    <source>
        <strain evidence="2 3">DSM 18334</strain>
    </source>
</reference>
<sequence>MHTLNLQPLSQSLIELNVRSCLIVHKGNTVFEYYRKPQLAHQLYKINSCTKSMLSALVSIAMDQQIVPHPDTPIIEFFPQLSEDNEFRKRDITLAHLLTLTAGFQWSEFGGLNSFPTMTKSVDWVQFVLSQPLSDPPGTKMVYNSGCSQLLAAILRQASGQTVAKFAEQQLFQYLGITAYRWEMDPQGTHTGGFGLHLKPKDMAKLGLLYLQQGNWEGRQLILPATVQHSTTPHLEADKPYKGFYGWHWWVSSFSNDAKPSVEVPFHMALGFGGQYIVVVPSYDLVVVITSDNKKRNTSKDVFRQYIVPLLVNTAIA</sequence>
<dbReference type="Pfam" id="PF00144">
    <property type="entry name" value="Beta-lactamase"/>
    <property type="match status" value="1"/>
</dbReference>
<dbReference type="STRING" id="268407.PWYN_28200"/>
<name>A0A098M755_9BACL</name>
<dbReference type="InterPro" id="IPR001466">
    <property type="entry name" value="Beta-lactam-related"/>
</dbReference>
<gene>
    <name evidence="2" type="ORF">PWYN_28200</name>
</gene>
<dbReference type="AlphaFoldDB" id="A0A098M755"/>
<comment type="caution">
    <text evidence="2">The sequence shown here is derived from an EMBL/GenBank/DDBJ whole genome shotgun (WGS) entry which is preliminary data.</text>
</comment>
<feature type="domain" description="Beta-lactamase-related" evidence="1">
    <location>
        <begin position="22"/>
        <end position="299"/>
    </location>
</feature>
<accession>A0A098M755</accession>
<dbReference type="PANTHER" id="PTHR43283:SF7">
    <property type="entry name" value="BETA-LACTAMASE-RELATED DOMAIN-CONTAINING PROTEIN"/>
    <property type="match status" value="1"/>
</dbReference>
<organism evidence="2 3">
    <name type="scientific">Paenibacillus wynnii</name>
    <dbReference type="NCBI Taxonomy" id="268407"/>
    <lineage>
        <taxon>Bacteria</taxon>
        <taxon>Bacillati</taxon>
        <taxon>Bacillota</taxon>
        <taxon>Bacilli</taxon>
        <taxon>Bacillales</taxon>
        <taxon>Paenibacillaceae</taxon>
        <taxon>Paenibacillus</taxon>
    </lineage>
</organism>
<evidence type="ECO:0000313" key="2">
    <source>
        <dbReference type="EMBL" id="KGE18394.1"/>
    </source>
</evidence>
<dbReference type="Proteomes" id="UP000029734">
    <property type="component" value="Unassembled WGS sequence"/>
</dbReference>
<dbReference type="EMBL" id="JQCR01000003">
    <property type="protein sequence ID" value="KGE18394.1"/>
    <property type="molecule type" value="Genomic_DNA"/>
</dbReference>
<dbReference type="OrthoDB" id="9773047at2"/>
<dbReference type="InterPro" id="IPR012338">
    <property type="entry name" value="Beta-lactam/transpept-like"/>
</dbReference>
<keyword evidence="3" id="KW-1185">Reference proteome</keyword>
<dbReference type="eggNOG" id="COG1680">
    <property type="taxonomic scope" value="Bacteria"/>
</dbReference>
<dbReference type="SUPFAM" id="SSF56601">
    <property type="entry name" value="beta-lactamase/transpeptidase-like"/>
    <property type="match status" value="1"/>
</dbReference>
<proteinExistence type="predicted"/>